<dbReference type="PANTHER" id="PTHR12917">
    <property type="entry name" value="ASPARTYL PROTEASE DDI-RELATED"/>
    <property type="match status" value="1"/>
</dbReference>
<dbReference type="InterPro" id="IPR001969">
    <property type="entry name" value="Aspartic_peptidase_AS"/>
</dbReference>
<dbReference type="RefSeq" id="WP_184801930.1">
    <property type="nucleotide sequence ID" value="NZ_JACIIZ010000008.1"/>
</dbReference>
<dbReference type="GO" id="GO:0006508">
    <property type="term" value="P:proteolysis"/>
    <property type="evidence" value="ECO:0007669"/>
    <property type="project" value="UniProtKB-KW"/>
</dbReference>
<dbReference type="InterPro" id="IPR034122">
    <property type="entry name" value="Retropepsin-like_bacterial"/>
</dbReference>
<evidence type="ECO:0000313" key="8">
    <source>
        <dbReference type="EMBL" id="MBB6252468.1"/>
    </source>
</evidence>
<feature type="domain" description="Peptidase A2" evidence="7">
    <location>
        <begin position="64"/>
        <end position="147"/>
    </location>
</feature>
<dbReference type="PROSITE" id="PS00141">
    <property type="entry name" value="ASP_PROTEASE"/>
    <property type="match status" value="2"/>
</dbReference>
<sequence length="366" mass="38818">MTLRTWARHLARGVGASALVSLAVGAAPALAGSSSCKLAKVGSVPVTLDGNQPLVSAVVNGKPVHFLLDTGADSSIISRPAAARLGLYAKDTGGQLIGLNGSSRLLQSTMNTIEMGTYHGKDVRVFVGGHNEFGAGEDVVGVLGMDFLERHDLEFDFAHNLLNLYKPEGCDDVELAYWADSYSMVELDRVWRTRAAIRLVITVDGQPLHALVDSGATVSLLDAKAMRHLGRDTANVGVGPEADVKPGGAIRGIGGLYLPTLISTFGTVSIGDETIKNAKMRYLAHPDDKGQLVTDARLDDAFGGGVDMVLGADFLRSHRVYVAFSQRKIYFTYAGGPVFQTKGEAMMRDRSGEDTALSEKGGATPQ</sequence>
<keyword evidence="4" id="KW-0378">Hydrolase</keyword>
<dbReference type="EMBL" id="JACIIZ010000008">
    <property type="protein sequence ID" value="MBB6252468.1"/>
    <property type="molecule type" value="Genomic_DNA"/>
</dbReference>
<dbReference type="InterPro" id="IPR001995">
    <property type="entry name" value="Peptidase_A2_cat"/>
</dbReference>
<feature type="chain" id="PRO_5030591068" evidence="6">
    <location>
        <begin position="32"/>
        <end position="366"/>
    </location>
</feature>
<evidence type="ECO:0000256" key="1">
    <source>
        <dbReference type="ARBA" id="ARBA00009136"/>
    </source>
</evidence>
<dbReference type="Pfam" id="PF13975">
    <property type="entry name" value="gag-asp_proteas"/>
    <property type="match status" value="1"/>
</dbReference>
<dbReference type="GO" id="GO:0004190">
    <property type="term" value="F:aspartic-type endopeptidase activity"/>
    <property type="evidence" value="ECO:0007669"/>
    <property type="project" value="UniProtKB-KW"/>
</dbReference>
<evidence type="ECO:0000256" key="2">
    <source>
        <dbReference type="ARBA" id="ARBA00022670"/>
    </source>
</evidence>
<organism evidence="8 9">
    <name type="scientific">Nitrospirillum iridis</name>
    <dbReference type="NCBI Taxonomy" id="765888"/>
    <lineage>
        <taxon>Bacteria</taxon>
        <taxon>Pseudomonadati</taxon>
        <taxon>Pseudomonadota</taxon>
        <taxon>Alphaproteobacteria</taxon>
        <taxon>Rhodospirillales</taxon>
        <taxon>Azospirillaceae</taxon>
        <taxon>Nitrospirillum</taxon>
    </lineage>
</organism>
<dbReference type="SUPFAM" id="SSF50630">
    <property type="entry name" value="Acid proteases"/>
    <property type="match status" value="2"/>
</dbReference>
<accession>A0A7X0AYH2</accession>
<dbReference type="Gene3D" id="2.40.70.10">
    <property type="entry name" value="Acid Proteases"/>
    <property type="match status" value="2"/>
</dbReference>
<dbReference type="PANTHER" id="PTHR12917:SF1">
    <property type="entry name" value="AT13091P"/>
    <property type="match status" value="1"/>
</dbReference>
<dbReference type="PROSITE" id="PS50175">
    <property type="entry name" value="ASP_PROT_RETROV"/>
    <property type="match status" value="1"/>
</dbReference>
<feature type="region of interest" description="Disordered" evidence="5">
    <location>
        <begin position="346"/>
        <end position="366"/>
    </location>
</feature>
<dbReference type="CDD" id="cd05483">
    <property type="entry name" value="retropepsin_like_bacteria"/>
    <property type="match status" value="1"/>
</dbReference>
<comment type="similarity">
    <text evidence="1">Belongs to the DDI1 family.</text>
</comment>
<proteinExistence type="inferred from homology"/>
<comment type="caution">
    <text evidence="8">The sequence shown here is derived from an EMBL/GenBank/DDBJ whole genome shotgun (WGS) entry which is preliminary data.</text>
</comment>
<keyword evidence="3" id="KW-0064">Aspartyl protease</keyword>
<name>A0A7X0AYH2_9PROT</name>
<gene>
    <name evidence="8" type="ORF">FHS74_003028</name>
</gene>
<dbReference type="InterPro" id="IPR021109">
    <property type="entry name" value="Peptidase_aspartic_dom_sf"/>
</dbReference>
<evidence type="ECO:0000313" key="9">
    <source>
        <dbReference type="Proteomes" id="UP000539175"/>
    </source>
</evidence>
<evidence type="ECO:0000256" key="6">
    <source>
        <dbReference type="SAM" id="SignalP"/>
    </source>
</evidence>
<evidence type="ECO:0000256" key="4">
    <source>
        <dbReference type="ARBA" id="ARBA00022801"/>
    </source>
</evidence>
<keyword evidence="2 8" id="KW-0645">Protease</keyword>
<dbReference type="Pfam" id="PF13650">
    <property type="entry name" value="Asp_protease_2"/>
    <property type="match status" value="1"/>
</dbReference>
<evidence type="ECO:0000256" key="5">
    <source>
        <dbReference type="SAM" id="MobiDB-lite"/>
    </source>
</evidence>
<keyword evidence="6" id="KW-0732">Signal</keyword>
<protein>
    <submittedName>
        <fullName evidence="8">Clan AA aspartic protease (TIGR02281 family)</fullName>
    </submittedName>
</protein>
<reference evidence="8 9" key="1">
    <citation type="submission" date="2020-08" db="EMBL/GenBank/DDBJ databases">
        <title>Genomic Encyclopedia of Type Strains, Phase IV (KMG-IV): sequencing the most valuable type-strain genomes for metagenomic binning, comparative biology and taxonomic classification.</title>
        <authorList>
            <person name="Goeker M."/>
        </authorList>
    </citation>
    <scope>NUCLEOTIDE SEQUENCE [LARGE SCALE GENOMIC DNA]</scope>
    <source>
        <strain evidence="8 9">DSM 22198</strain>
    </source>
</reference>
<evidence type="ECO:0000256" key="3">
    <source>
        <dbReference type="ARBA" id="ARBA00022750"/>
    </source>
</evidence>
<keyword evidence="9" id="KW-1185">Reference proteome</keyword>
<dbReference type="AlphaFoldDB" id="A0A7X0AYH2"/>
<dbReference type="Proteomes" id="UP000539175">
    <property type="component" value="Unassembled WGS sequence"/>
</dbReference>
<evidence type="ECO:0000259" key="7">
    <source>
        <dbReference type="PROSITE" id="PS50175"/>
    </source>
</evidence>
<feature type="signal peptide" evidence="6">
    <location>
        <begin position="1"/>
        <end position="31"/>
    </location>
</feature>